<reference evidence="2 3" key="1">
    <citation type="submission" date="2021-03" db="EMBL/GenBank/DDBJ databases">
        <title>novel species in genus Cellulomonas.</title>
        <authorList>
            <person name="Zhang G."/>
        </authorList>
    </citation>
    <scope>NUCLEOTIDE SEQUENCE [LARGE SCALE GENOMIC DNA]</scope>
    <source>
        <strain evidence="3">zg-ZUI188</strain>
    </source>
</reference>
<gene>
    <name evidence="2" type="ORF">J4035_12845</name>
</gene>
<sequence length="673" mass="72033">MVKVSIDVEAAQGVSKAFRTFYDDAMDEWTAVANAASSALVSTASLKALQDPLVLISLSANDLDSRVELAQLYNTGDSGHVPSGGVLTYELSGSSDSMESVKEQLGKELAENLQKIAPYGDYLDRDDVEAYDYYVGLLEKYEADPSVMTGMFEELGPEGVVQLPIMLKDFADQYQRDLGGKSDDDLFWDEDTPMSEHISEMQQKFIESLGTGFGNYTRTPGFDEDEYANGIVDAVKNRTGESFGLSQVLRYGEYDSAFLVNVGEGLYEFEKEEGGSGPIWGNQLNSEVANWQIGTDGDTKYYDPFIGLFEAMGRNPEASLDFLNPDSGGDDAQERAKYFIEERTWRADDFNALGLALDSASTAFHKAGDPNAERAAWVASATIKFLGERDGDPVIGDAGKDSLGHILATYVADIDAAAAGAEGGLGTHDAPRNSPWQATYPIGADFDFDALRKVMGEVLTDTGAASQLGAATAALNADRLNWAAENWGGEGTDTGYLQAAVNNGATLQGFILKTMGAGLSDEAKDADEQAQAFIDMASDVVGLVPTGGTFASFLSDQAKGAGQDWVSDKFTGNESRVDAEQHKVREVAWTDQQIALAIALAEAGKLPEGSMTNIDGVTHQWFDSGTFSADDLADPSVRDAFTLWLTGGSLGSTPTALIPDLAAMFDRGVERAG</sequence>
<evidence type="ECO:0000259" key="1">
    <source>
        <dbReference type="Pfam" id="PF20211"/>
    </source>
</evidence>
<accession>A0ABS3SIE1</accession>
<comment type="caution">
    <text evidence="2">The sequence shown here is derived from an EMBL/GenBank/DDBJ whole genome shotgun (WGS) entry which is preliminary data.</text>
</comment>
<proteinExistence type="predicted"/>
<organism evidence="2 3">
    <name type="scientific">Cellulomonas fengjieae</name>
    <dbReference type="NCBI Taxonomy" id="2819978"/>
    <lineage>
        <taxon>Bacteria</taxon>
        <taxon>Bacillati</taxon>
        <taxon>Actinomycetota</taxon>
        <taxon>Actinomycetes</taxon>
        <taxon>Micrococcales</taxon>
        <taxon>Cellulomonadaceae</taxon>
        <taxon>Cellulomonas</taxon>
    </lineage>
</organism>
<dbReference type="RefSeq" id="WP_208289877.1">
    <property type="nucleotide sequence ID" value="NZ_CP074404.1"/>
</dbReference>
<name>A0ABS3SIE1_9CELL</name>
<dbReference type="EMBL" id="JAGFBM010000007">
    <property type="protein sequence ID" value="MBO3085524.1"/>
    <property type="molecule type" value="Genomic_DNA"/>
</dbReference>
<evidence type="ECO:0000313" key="2">
    <source>
        <dbReference type="EMBL" id="MBO3085524.1"/>
    </source>
</evidence>
<keyword evidence="3" id="KW-1185">Reference proteome</keyword>
<evidence type="ECO:0000313" key="3">
    <source>
        <dbReference type="Proteomes" id="UP000678317"/>
    </source>
</evidence>
<protein>
    <recommendedName>
        <fullName evidence="1">DUF6571 domain-containing protein</fullName>
    </recommendedName>
</protein>
<dbReference type="Proteomes" id="UP000678317">
    <property type="component" value="Unassembled WGS sequence"/>
</dbReference>
<dbReference type="InterPro" id="IPR046701">
    <property type="entry name" value="DUF6571"/>
</dbReference>
<dbReference type="Pfam" id="PF20211">
    <property type="entry name" value="DUF6571"/>
    <property type="match status" value="1"/>
</dbReference>
<feature type="domain" description="DUF6571" evidence="1">
    <location>
        <begin position="253"/>
        <end position="614"/>
    </location>
</feature>